<comment type="caution">
    <text evidence="7">The sequence shown here is derived from an EMBL/GenBank/DDBJ whole genome shotgun (WGS) entry which is preliminary data.</text>
</comment>
<evidence type="ECO:0000256" key="1">
    <source>
        <dbReference type="ARBA" id="ARBA00004308"/>
    </source>
</evidence>
<dbReference type="InterPro" id="IPR028209">
    <property type="entry name" value="LAMTOR1/MEH1"/>
</dbReference>
<dbReference type="EMBL" id="AXCR01000012">
    <property type="protein sequence ID" value="KJR80291.1"/>
    <property type="molecule type" value="Genomic_DNA"/>
</dbReference>
<reference evidence="7 8" key="1">
    <citation type="journal article" date="2014" name="BMC Genomics">
        <title>Comparative genomics of the major fungal agents of human and animal Sporotrichosis: Sporothrix schenckii and Sporothrix brasiliensis.</title>
        <authorList>
            <person name="Teixeira M.M."/>
            <person name="de Almeida L.G."/>
            <person name="Kubitschek-Barreira P."/>
            <person name="Alves F.L."/>
            <person name="Kioshima E.S."/>
            <person name="Abadio A.K."/>
            <person name="Fernandes L."/>
            <person name="Derengowski L.S."/>
            <person name="Ferreira K.S."/>
            <person name="Souza R.C."/>
            <person name="Ruiz J.C."/>
            <person name="de Andrade N.C."/>
            <person name="Paes H.C."/>
            <person name="Nicola A.M."/>
            <person name="Albuquerque P."/>
            <person name="Gerber A.L."/>
            <person name="Martins V.P."/>
            <person name="Peconick L.D."/>
            <person name="Neto A.V."/>
            <person name="Chaucanez C.B."/>
            <person name="Silva P.A."/>
            <person name="Cunha O.L."/>
            <person name="de Oliveira F.F."/>
            <person name="dos Santos T.C."/>
            <person name="Barros A.L."/>
            <person name="Soares M.A."/>
            <person name="de Oliveira L.M."/>
            <person name="Marini M.M."/>
            <person name="Villalobos-Duno H."/>
            <person name="Cunha M.M."/>
            <person name="de Hoog S."/>
            <person name="da Silveira J.F."/>
            <person name="Henrissat B."/>
            <person name="Nino-Vega G.A."/>
            <person name="Cisalpino P.S."/>
            <person name="Mora-Montes H.M."/>
            <person name="Almeida S.R."/>
            <person name="Stajich J.E."/>
            <person name="Lopes-Bezerra L.M."/>
            <person name="Vasconcelos A.T."/>
            <person name="Felipe M.S."/>
        </authorList>
    </citation>
    <scope>NUCLEOTIDE SEQUENCE [LARGE SCALE GENOMIC DNA]</scope>
    <source>
        <strain evidence="7 8">1099-18</strain>
    </source>
</reference>
<keyword evidence="4" id="KW-0564">Palmitate</keyword>
<keyword evidence="3" id="KW-0472">Membrane</keyword>
<dbReference type="Pfam" id="PF15454">
    <property type="entry name" value="LAMTOR"/>
    <property type="match status" value="1"/>
</dbReference>
<protein>
    <submittedName>
        <fullName evidence="7">Uncharacterized protein</fullName>
    </submittedName>
</protein>
<evidence type="ECO:0000256" key="5">
    <source>
        <dbReference type="ARBA" id="ARBA00023288"/>
    </source>
</evidence>
<dbReference type="GO" id="GO:0032008">
    <property type="term" value="P:positive regulation of TOR signaling"/>
    <property type="evidence" value="ECO:0007669"/>
    <property type="project" value="InterPro"/>
</dbReference>
<dbReference type="GeneID" id="27667620"/>
<dbReference type="OrthoDB" id="5299893at2759"/>
<dbReference type="Proteomes" id="UP000033710">
    <property type="component" value="Unassembled WGS sequence"/>
</dbReference>
<proteinExistence type="predicted"/>
<keyword evidence="5" id="KW-0449">Lipoprotein</keyword>
<evidence type="ECO:0000256" key="2">
    <source>
        <dbReference type="ARBA" id="ARBA00022707"/>
    </source>
</evidence>
<accession>A0A0F2LWL7</accession>
<dbReference type="GO" id="GO:0071230">
    <property type="term" value="P:cellular response to amino acid stimulus"/>
    <property type="evidence" value="ECO:0007669"/>
    <property type="project" value="InterPro"/>
</dbReference>
<dbReference type="SMART" id="SM01262">
    <property type="entry name" value="LAMTOR"/>
    <property type="match status" value="1"/>
</dbReference>
<dbReference type="VEuPathDB" id="FungiDB:SPSK_05600"/>
<dbReference type="AlphaFoldDB" id="A0A0F2LWL7"/>
<gene>
    <name evidence="7" type="ORF">SPSK_05600</name>
</gene>
<keyword evidence="2" id="KW-0519">Myristate</keyword>
<evidence type="ECO:0000313" key="8">
    <source>
        <dbReference type="Proteomes" id="UP000033710"/>
    </source>
</evidence>
<comment type="subcellular location">
    <subcellularLocation>
        <location evidence="1">Endomembrane system</location>
    </subcellularLocation>
</comment>
<feature type="region of interest" description="Disordered" evidence="6">
    <location>
        <begin position="44"/>
        <end position="69"/>
    </location>
</feature>
<evidence type="ECO:0000256" key="3">
    <source>
        <dbReference type="ARBA" id="ARBA00023136"/>
    </source>
</evidence>
<dbReference type="KEGG" id="ssck:SPSK_05600"/>
<dbReference type="GO" id="GO:0031902">
    <property type="term" value="C:late endosome membrane"/>
    <property type="evidence" value="ECO:0007669"/>
    <property type="project" value="InterPro"/>
</dbReference>
<dbReference type="GO" id="GO:0001919">
    <property type="term" value="P:regulation of receptor recycling"/>
    <property type="evidence" value="ECO:0007669"/>
    <property type="project" value="InterPro"/>
</dbReference>
<organism evidence="7 8">
    <name type="scientific">Sporothrix schenckii 1099-18</name>
    <dbReference type="NCBI Taxonomy" id="1397361"/>
    <lineage>
        <taxon>Eukaryota</taxon>
        <taxon>Fungi</taxon>
        <taxon>Dikarya</taxon>
        <taxon>Ascomycota</taxon>
        <taxon>Pezizomycotina</taxon>
        <taxon>Sordariomycetes</taxon>
        <taxon>Sordariomycetidae</taxon>
        <taxon>Ophiostomatales</taxon>
        <taxon>Ophiostomataceae</taxon>
        <taxon>Sporothrix</taxon>
    </lineage>
</organism>
<evidence type="ECO:0000256" key="4">
    <source>
        <dbReference type="ARBA" id="ARBA00023139"/>
    </source>
</evidence>
<dbReference type="GO" id="GO:0045121">
    <property type="term" value="C:membrane raft"/>
    <property type="evidence" value="ECO:0007669"/>
    <property type="project" value="InterPro"/>
</dbReference>
<dbReference type="GO" id="GO:0016197">
    <property type="term" value="P:endosomal transport"/>
    <property type="evidence" value="ECO:0007669"/>
    <property type="project" value="InterPro"/>
</dbReference>
<dbReference type="RefSeq" id="XP_016582967.1">
    <property type="nucleotide sequence ID" value="XM_016732343.1"/>
</dbReference>
<name>A0A0F2LWL7_SPOSC</name>
<sequence length="173" mass="18847">MGNCSSCLGARRRSVYEEVSWGRDWSSKASSPVDDESRLLFDDADGAHYGSFGEPTMNDQDDAQESQREFEALQSVVARTSDNMVDVFEIAPPRPNPNGIAAPYAALGIPDNRFAQYQNLLAKLSVTDEDDPDACIEEFDSETTQIPQAYVDALPTQVDAAGPFVSNFTDAAP</sequence>
<reference evidence="7 8" key="2">
    <citation type="journal article" date="2015" name="Eukaryot. Cell">
        <title>Asexual propagation of a virulent clone complex in a human and feline outbreak of sporotrichosis.</title>
        <authorList>
            <person name="Teixeira Mde M."/>
            <person name="Rodrigues A.M."/>
            <person name="Tsui C.K."/>
            <person name="de Almeida L.G."/>
            <person name="Van Diepeningen A.D."/>
            <person name="van den Ende B.G."/>
            <person name="Fernandes G.F."/>
            <person name="Kano R."/>
            <person name="Hamelin R.C."/>
            <person name="Lopes-Bezerra L.M."/>
            <person name="Vasconcelos A.T."/>
            <person name="de Hoog S."/>
            <person name="de Camargo Z.P."/>
            <person name="Felipe M.S."/>
        </authorList>
    </citation>
    <scope>NUCLEOTIDE SEQUENCE [LARGE SCALE GENOMIC DNA]</scope>
    <source>
        <strain evidence="7 8">1099-18</strain>
    </source>
</reference>
<dbReference type="GO" id="GO:0043410">
    <property type="term" value="P:positive regulation of MAPK cascade"/>
    <property type="evidence" value="ECO:0007669"/>
    <property type="project" value="InterPro"/>
</dbReference>
<dbReference type="GO" id="GO:0071986">
    <property type="term" value="C:Ragulator complex"/>
    <property type="evidence" value="ECO:0007669"/>
    <property type="project" value="InterPro"/>
</dbReference>
<evidence type="ECO:0000256" key="6">
    <source>
        <dbReference type="SAM" id="MobiDB-lite"/>
    </source>
</evidence>
<evidence type="ECO:0000313" key="7">
    <source>
        <dbReference type="EMBL" id="KJR80291.1"/>
    </source>
</evidence>